<dbReference type="Pfam" id="PF17921">
    <property type="entry name" value="Integrase_H2C2"/>
    <property type="match status" value="1"/>
</dbReference>
<dbReference type="AlphaFoldDB" id="A0AA38CMM0"/>
<feature type="domain" description="Integrase zinc-binding" evidence="1">
    <location>
        <begin position="61"/>
        <end position="96"/>
    </location>
</feature>
<dbReference type="OMA" id="ASIYSNC"/>
<evidence type="ECO:0000313" key="2">
    <source>
        <dbReference type="EMBL" id="KAH9303465.1"/>
    </source>
</evidence>
<evidence type="ECO:0000313" key="3">
    <source>
        <dbReference type="Proteomes" id="UP000824469"/>
    </source>
</evidence>
<feature type="non-terminal residue" evidence="2">
    <location>
        <position position="96"/>
    </location>
</feature>
<dbReference type="InterPro" id="IPR041588">
    <property type="entry name" value="Integrase_H2C2"/>
</dbReference>
<dbReference type="Gene3D" id="1.10.340.70">
    <property type="match status" value="1"/>
</dbReference>
<name>A0AA38CMM0_TAXCH</name>
<dbReference type="Proteomes" id="UP000824469">
    <property type="component" value="Unassembled WGS sequence"/>
</dbReference>
<comment type="caution">
    <text evidence="2">The sequence shown here is derived from an EMBL/GenBank/DDBJ whole genome shotgun (WGS) entry which is preliminary data.</text>
</comment>
<reference evidence="2 3" key="1">
    <citation type="journal article" date="2021" name="Nat. Plants">
        <title>The Taxus genome provides insights into paclitaxel biosynthesis.</title>
        <authorList>
            <person name="Xiong X."/>
            <person name="Gou J."/>
            <person name="Liao Q."/>
            <person name="Li Y."/>
            <person name="Zhou Q."/>
            <person name="Bi G."/>
            <person name="Li C."/>
            <person name="Du R."/>
            <person name="Wang X."/>
            <person name="Sun T."/>
            <person name="Guo L."/>
            <person name="Liang H."/>
            <person name="Lu P."/>
            <person name="Wu Y."/>
            <person name="Zhang Z."/>
            <person name="Ro D.K."/>
            <person name="Shang Y."/>
            <person name="Huang S."/>
            <person name="Yan J."/>
        </authorList>
    </citation>
    <scope>NUCLEOTIDE SEQUENCE [LARGE SCALE GENOMIC DNA]</scope>
    <source>
        <strain evidence="2">Ta-2019</strain>
    </source>
</reference>
<gene>
    <name evidence="2" type="ORF">KI387_015048</name>
</gene>
<evidence type="ECO:0000259" key="1">
    <source>
        <dbReference type="Pfam" id="PF17921"/>
    </source>
</evidence>
<feature type="non-terminal residue" evidence="2">
    <location>
        <position position="1"/>
    </location>
</feature>
<dbReference type="EMBL" id="JAHRHJ020000009">
    <property type="protein sequence ID" value="KAH9303465.1"/>
    <property type="molecule type" value="Genomic_DNA"/>
</dbReference>
<accession>A0AA38CMM0</accession>
<proteinExistence type="predicted"/>
<sequence length="96" mass="11082">ESQINILGFDDLKEMYKEDVDFKDAYEACMNPIGSDRSPYMDFMIQEGLLFKGNQLCIPRSSMREKLVKEKHSGSLVGHFGQNKTLAQLSAHYYWP</sequence>
<keyword evidence="3" id="KW-1185">Reference proteome</keyword>
<organism evidence="2 3">
    <name type="scientific">Taxus chinensis</name>
    <name type="common">Chinese yew</name>
    <name type="synonym">Taxus wallichiana var. chinensis</name>
    <dbReference type="NCBI Taxonomy" id="29808"/>
    <lineage>
        <taxon>Eukaryota</taxon>
        <taxon>Viridiplantae</taxon>
        <taxon>Streptophyta</taxon>
        <taxon>Embryophyta</taxon>
        <taxon>Tracheophyta</taxon>
        <taxon>Spermatophyta</taxon>
        <taxon>Pinopsida</taxon>
        <taxon>Pinidae</taxon>
        <taxon>Conifers II</taxon>
        <taxon>Cupressales</taxon>
        <taxon>Taxaceae</taxon>
        <taxon>Taxus</taxon>
    </lineage>
</organism>
<protein>
    <recommendedName>
        <fullName evidence="1">Integrase zinc-binding domain-containing protein</fullName>
    </recommendedName>
</protein>